<dbReference type="Gene3D" id="3.40.190.10">
    <property type="entry name" value="Periplasmic binding protein-like II"/>
    <property type="match status" value="2"/>
</dbReference>
<protein>
    <submittedName>
        <fullName evidence="5">Ig-like domain repeat protein</fullName>
    </submittedName>
</protein>
<dbReference type="RefSeq" id="WP_300950951.1">
    <property type="nucleotide sequence ID" value="NZ_JAUHJQ010000001.1"/>
</dbReference>
<evidence type="ECO:0000259" key="4">
    <source>
        <dbReference type="Pfam" id="PF16640"/>
    </source>
</evidence>
<dbReference type="PANTHER" id="PTHR30570:SF1">
    <property type="entry name" value="PHOSPHATE-BINDING PROTEIN PSTS"/>
    <property type="match status" value="1"/>
</dbReference>
<dbReference type="Proteomes" id="UP001168620">
    <property type="component" value="Unassembled WGS sequence"/>
</dbReference>
<accession>A0ABT8FC77</accession>
<feature type="domain" description="Bacterial Ig-like" evidence="4">
    <location>
        <begin position="338"/>
        <end position="418"/>
    </location>
</feature>
<evidence type="ECO:0000313" key="5">
    <source>
        <dbReference type="EMBL" id="MDN4172040.1"/>
    </source>
</evidence>
<dbReference type="InterPro" id="IPR013783">
    <property type="entry name" value="Ig-like_fold"/>
</dbReference>
<feature type="signal peptide" evidence="2">
    <location>
        <begin position="1"/>
        <end position="29"/>
    </location>
</feature>
<feature type="domain" description="Bacterial Ig-like" evidence="4">
    <location>
        <begin position="429"/>
        <end position="508"/>
    </location>
</feature>
<organism evidence="5 6">
    <name type="scientific">Nocardioides oceani</name>
    <dbReference type="NCBI Taxonomy" id="3058369"/>
    <lineage>
        <taxon>Bacteria</taxon>
        <taxon>Bacillati</taxon>
        <taxon>Actinomycetota</taxon>
        <taxon>Actinomycetes</taxon>
        <taxon>Propionibacteriales</taxon>
        <taxon>Nocardioidaceae</taxon>
        <taxon>Nocardioides</taxon>
    </lineage>
</organism>
<feature type="chain" id="PRO_5045408735" evidence="2">
    <location>
        <begin position="30"/>
        <end position="512"/>
    </location>
</feature>
<keyword evidence="1 2" id="KW-0732">Signal</keyword>
<dbReference type="EMBL" id="JAUHJQ010000001">
    <property type="protein sequence ID" value="MDN4172040.1"/>
    <property type="molecule type" value="Genomic_DNA"/>
</dbReference>
<dbReference type="Pfam" id="PF16640">
    <property type="entry name" value="Big_3_5"/>
    <property type="match status" value="2"/>
</dbReference>
<comment type="caution">
    <text evidence="5">The sequence shown here is derived from an EMBL/GenBank/DDBJ whole genome shotgun (WGS) entry which is preliminary data.</text>
</comment>
<feature type="domain" description="PBP" evidence="3">
    <location>
        <begin position="42"/>
        <end position="228"/>
    </location>
</feature>
<dbReference type="PANTHER" id="PTHR30570">
    <property type="entry name" value="PERIPLASMIC PHOSPHATE BINDING COMPONENT OF PHOSPHATE ABC TRANSPORTER"/>
    <property type="match status" value="1"/>
</dbReference>
<dbReference type="InterPro" id="IPR032109">
    <property type="entry name" value="Big_3_5"/>
</dbReference>
<dbReference type="InterPro" id="IPR050811">
    <property type="entry name" value="Phosphate_ABC_transporter"/>
</dbReference>
<dbReference type="Gene3D" id="2.60.40.10">
    <property type="entry name" value="Immunoglobulins"/>
    <property type="match status" value="2"/>
</dbReference>
<evidence type="ECO:0000313" key="6">
    <source>
        <dbReference type="Proteomes" id="UP001168620"/>
    </source>
</evidence>
<sequence length="512" mass="50906">MSVRKSLAGLAAAAVTGSVLALTATPATAAVDPDDTTFTPAAADLVGVGSDTSQHALKLLADGWNATSPAARLATYAATGGGDVTLHTGALKRPNGSGAGKALLYGAGNNAGVDFARSSSGPSTAEVQAGLQNFPFALDTLVMAVSGSAPSNAPAALTKDQIVDIYDGTVTNWSQVGGKDGAIKPLIPQAGSGTRSFFTSQLQAANGGVAVTLAKSVAEVQEHDDTAIKSDPNAVAPFSEGRAGLLGKTLRLETGFRADRALYNVVRGTDLATAAVQSVFGENGYLCSTDARALIERAGFKQLATPAQGGVCGQATQSATSNFTLNEAVETSVALTGSSTKARSATLVAQVTAGTAPQGTVTFTSGGSTLATGVPLVSGRATYTATGLELGSREFTAEFVPAQGSAFEGSTATASVVVKAGSTVAETFPAKVAKGKKATGTVTVALTGVSGQATGTVKIMEGATTLKSVTLQGGKATVKLGKLAKGKHSLKAVWGGNGVAVGATKSFTITQK</sequence>
<evidence type="ECO:0000256" key="2">
    <source>
        <dbReference type="SAM" id="SignalP"/>
    </source>
</evidence>
<name>A0ABT8FC77_9ACTN</name>
<gene>
    <name evidence="5" type="ORF">QWY28_03705</name>
</gene>
<dbReference type="InterPro" id="IPR024370">
    <property type="entry name" value="PBP_domain"/>
</dbReference>
<keyword evidence="6" id="KW-1185">Reference proteome</keyword>
<evidence type="ECO:0000256" key="1">
    <source>
        <dbReference type="ARBA" id="ARBA00022729"/>
    </source>
</evidence>
<evidence type="ECO:0000259" key="3">
    <source>
        <dbReference type="Pfam" id="PF12849"/>
    </source>
</evidence>
<dbReference type="SUPFAM" id="SSF53850">
    <property type="entry name" value="Periplasmic binding protein-like II"/>
    <property type="match status" value="1"/>
</dbReference>
<dbReference type="Pfam" id="PF12849">
    <property type="entry name" value="PBP_like_2"/>
    <property type="match status" value="1"/>
</dbReference>
<reference evidence="5" key="1">
    <citation type="submission" date="2023-06" db="EMBL/GenBank/DDBJ databases">
        <title>Draft genome sequence of Nocardioides sp. SOB77.</title>
        <authorList>
            <person name="Zhang G."/>
        </authorList>
    </citation>
    <scope>NUCLEOTIDE SEQUENCE</scope>
    <source>
        <strain evidence="5">SOB77</strain>
    </source>
</reference>
<proteinExistence type="predicted"/>